<evidence type="ECO:0000256" key="3">
    <source>
        <dbReference type="ARBA" id="ARBA00013646"/>
    </source>
</evidence>
<evidence type="ECO:0000256" key="6">
    <source>
        <dbReference type="ARBA" id="ARBA00032298"/>
    </source>
</evidence>
<reference evidence="9" key="2">
    <citation type="submission" date="2023-03" db="EMBL/GenBank/DDBJ databases">
        <authorList>
            <person name="Inwood S.N."/>
            <person name="Skelly J.G."/>
            <person name="Guhlin J."/>
            <person name="Harrop T.W.R."/>
            <person name="Goldson S.G."/>
            <person name="Dearden P.K."/>
        </authorList>
    </citation>
    <scope>NUCLEOTIDE SEQUENCE</scope>
    <source>
        <strain evidence="9">Lincoln</strain>
        <tissue evidence="9">Whole body</tissue>
    </source>
</reference>
<dbReference type="GO" id="GO:0031624">
    <property type="term" value="F:ubiquitin conjugating enzyme binding"/>
    <property type="evidence" value="ECO:0007669"/>
    <property type="project" value="TreeGrafter"/>
</dbReference>
<evidence type="ECO:0000313" key="10">
    <source>
        <dbReference type="Proteomes" id="UP001168972"/>
    </source>
</evidence>
<dbReference type="GO" id="GO:0030332">
    <property type="term" value="F:cyclin binding"/>
    <property type="evidence" value="ECO:0007669"/>
    <property type="project" value="TreeGrafter"/>
</dbReference>
<proteinExistence type="predicted"/>
<comment type="catalytic activity">
    <reaction evidence="1">
        <text>S-ubiquitinyl-[E2 ubiquitin-conjugating enzyme]-L-cysteine + [acceptor protein]-L-lysine = [E2 ubiquitin-conjugating enzyme]-L-cysteine + N(6)-ubiquitinyl-[acceptor protein]-L-lysine.</text>
        <dbReference type="EC" id="2.3.2.26"/>
    </reaction>
</comment>
<dbReference type="GO" id="GO:0005829">
    <property type="term" value="C:cytosol"/>
    <property type="evidence" value="ECO:0007669"/>
    <property type="project" value="TreeGrafter"/>
</dbReference>
<gene>
    <name evidence="9" type="ORF">PV327_002532</name>
</gene>
<dbReference type="Pfam" id="PF09814">
    <property type="entry name" value="HECT_2"/>
    <property type="match status" value="1"/>
</dbReference>
<dbReference type="GO" id="GO:0006513">
    <property type="term" value="P:protein monoubiquitination"/>
    <property type="evidence" value="ECO:0007669"/>
    <property type="project" value="TreeGrafter"/>
</dbReference>
<dbReference type="Proteomes" id="UP001168972">
    <property type="component" value="Unassembled WGS sequence"/>
</dbReference>
<sequence>MELITIELRPRIQACNIFIRLEEPTKINLIQVSPFKNSLIIKIAEEKYTINLPTVNIVTTSISNLNVIDKWIVFRFQTSPLNSSSGNFSTEVVNNSDAIENDCAESSEIILLPPRNTPVSLLCYNCDILLSLPNIVFQRIMPLPSTDCEPSEWFCCSNFNYEVLLRPRIPDFFYDSHFFVLNSSVFESNLNVNRKDILCNNCNKILGVIYDECSLKLWSYSIKYQLQPMPAINVESTTPLDDFKLALRKCAGKDAVRQILFVAIEDEKHYYLLVQIVDKKLNLLIETGVSGIGNVNLEGKTVLKVLYQYPLEVSPELKHLTNAHVCQIALLSLRTGVHYLESTTERIPPIYNRINDSRVGYIM</sequence>
<organism evidence="9 10">
    <name type="scientific">Microctonus hyperodae</name>
    <name type="common">Parasitoid wasp</name>
    <dbReference type="NCBI Taxonomy" id="165561"/>
    <lineage>
        <taxon>Eukaryota</taxon>
        <taxon>Metazoa</taxon>
        <taxon>Ecdysozoa</taxon>
        <taxon>Arthropoda</taxon>
        <taxon>Hexapoda</taxon>
        <taxon>Insecta</taxon>
        <taxon>Pterygota</taxon>
        <taxon>Neoptera</taxon>
        <taxon>Endopterygota</taxon>
        <taxon>Hymenoptera</taxon>
        <taxon>Apocrita</taxon>
        <taxon>Ichneumonoidea</taxon>
        <taxon>Braconidae</taxon>
        <taxon>Euphorinae</taxon>
        <taxon>Microctonus</taxon>
    </lineage>
</organism>
<dbReference type="GO" id="GO:0061630">
    <property type="term" value="F:ubiquitin protein ligase activity"/>
    <property type="evidence" value="ECO:0007669"/>
    <property type="project" value="UniProtKB-EC"/>
</dbReference>
<dbReference type="GO" id="GO:0000209">
    <property type="term" value="P:protein polyubiquitination"/>
    <property type="evidence" value="ECO:0007669"/>
    <property type="project" value="TreeGrafter"/>
</dbReference>
<dbReference type="GO" id="GO:0043161">
    <property type="term" value="P:proteasome-mediated ubiquitin-dependent protein catabolic process"/>
    <property type="evidence" value="ECO:0007669"/>
    <property type="project" value="TreeGrafter"/>
</dbReference>
<dbReference type="EMBL" id="JAQQBR010001831">
    <property type="protein sequence ID" value="KAK0168762.1"/>
    <property type="molecule type" value="Genomic_DNA"/>
</dbReference>
<evidence type="ECO:0000256" key="5">
    <source>
        <dbReference type="ARBA" id="ARBA00032234"/>
    </source>
</evidence>
<protein>
    <recommendedName>
        <fullName evidence="3">E3 ubiquitin-protein ligase E3D</fullName>
        <ecNumber evidence="2">2.3.2.26</ecNumber>
    </recommendedName>
    <alternativeName>
        <fullName evidence="6">HECT-type E3 ubiquitin transferase E3D</fullName>
    </alternativeName>
    <alternativeName>
        <fullName evidence="5">UbcH10-binding protein with a HECT-like domain</fullName>
    </alternativeName>
    <alternativeName>
        <fullName evidence="4">Ubiquitin-conjugating enzyme E2C-binding protein</fullName>
    </alternativeName>
</protein>
<dbReference type="PANTHER" id="PTHR31531">
    <property type="entry name" value="E3 UBIQUITIN-PROTEIN LIGASE E3D FAMILY MEMBER"/>
    <property type="match status" value="1"/>
</dbReference>
<evidence type="ECO:0000256" key="8">
    <source>
        <dbReference type="ARBA" id="ARBA00064185"/>
    </source>
</evidence>
<dbReference type="GO" id="GO:0051865">
    <property type="term" value="P:protein autoubiquitination"/>
    <property type="evidence" value="ECO:0007669"/>
    <property type="project" value="TreeGrafter"/>
</dbReference>
<name>A0AA39KPC5_MICHY</name>
<dbReference type="GO" id="GO:0005634">
    <property type="term" value="C:nucleus"/>
    <property type="evidence" value="ECO:0007669"/>
    <property type="project" value="TreeGrafter"/>
</dbReference>
<evidence type="ECO:0000313" key="9">
    <source>
        <dbReference type="EMBL" id="KAK0168762.1"/>
    </source>
</evidence>
<evidence type="ECO:0000256" key="7">
    <source>
        <dbReference type="ARBA" id="ARBA00053831"/>
    </source>
</evidence>
<dbReference type="EC" id="2.3.2.26" evidence="2"/>
<comment type="function">
    <text evidence="7">E3 ubiquitin-protein ligase which accepts ubiquitin from specific E2 ubiquitin-conjugating enzymes, and transfers it to substrates, generally promoting their degradation by the proteasome. Independently of its E3 ubiquitin-protein ligase activity, acts as an inhibitor of CPSF3 endonuclease activity by blocking CPSF3 active site.</text>
</comment>
<evidence type="ECO:0000256" key="4">
    <source>
        <dbReference type="ARBA" id="ARBA00029737"/>
    </source>
</evidence>
<evidence type="ECO:0000256" key="2">
    <source>
        <dbReference type="ARBA" id="ARBA00012485"/>
    </source>
</evidence>
<dbReference type="PANTHER" id="PTHR31531:SF2">
    <property type="entry name" value="E3 UBIQUITIN-PROTEIN LIGASE E3D"/>
    <property type="match status" value="1"/>
</dbReference>
<comment type="subunit">
    <text evidence="8">Interacts with UBE2C/UbcH10 (E2 ubiquitin-conjugating enzyme). In vitro, interacts with cyclin-B.</text>
</comment>
<comment type="caution">
    <text evidence="9">The sequence shown here is derived from an EMBL/GenBank/DDBJ whole genome shotgun (WGS) entry which is preliminary data.</text>
</comment>
<keyword evidence="10" id="KW-1185">Reference proteome</keyword>
<accession>A0AA39KPC5</accession>
<dbReference type="GO" id="GO:0000151">
    <property type="term" value="C:ubiquitin ligase complex"/>
    <property type="evidence" value="ECO:0007669"/>
    <property type="project" value="TreeGrafter"/>
</dbReference>
<dbReference type="InterPro" id="IPR019193">
    <property type="entry name" value="UBQ-conj_enz_E2-bd_prot"/>
</dbReference>
<reference evidence="9" key="1">
    <citation type="journal article" date="2023" name="bioRxiv">
        <title>Scaffold-level genome assemblies of two parasitoid biocontrol wasps reveal the parthenogenesis mechanism and an associated novel virus.</title>
        <authorList>
            <person name="Inwood S."/>
            <person name="Skelly J."/>
            <person name="Guhlin J."/>
            <person name="Harrop T."/>
            <person name="Goldson S."/>
            <person name="Dearden P."/>
        </authorList>
    </citation>
    <scope>NUCLEOTIDE SEQUENCE</scope>
    <source>
        <strain evidence="9">Lincoln</strain>
        <tissue evidence="9">Whole body</tissue>
    </source>
</reference>
<evidence type="ECO:0000256" key="1">
    <source>
        <dbReference type="ARBA" id="ARBA00000885"/>
    </source>
</evidence>
<dbReference type="AlphaFoldDB" id="A0AA39KPC5"/>